<evidence type="ECO:0000313" key="2">
    <source>
        <dbReference type="EMBL" id="SFZ96368.1"/>
    </source>
</evidence>
<dbReference type="Proteomes" id="UP000182034">
    <property type="component" value="Unassembled WGS sequence"/>
</dbReference>
<keyword evidence="3" id="KW-1185">Reference proteome</keyword>
<proteinExistence type="predicted"/>
<feature type="domain" description="YdhG-like" evidence="1">
    <location>
        <begin position="34"/>
        <end position="132"/>
    </location>
</feature>
<name>A0A1K2IW18_9FLAO</name>
<evidence type="ECO:0000313" key="3">
    <source>
        <dbReference type="Proteomes" id="UP000182034"/>
    </source>
</evidence>
<organism evidence="2 3">
    <name type="scientific">Chryseobacterium limigenitum</name>
    <dbReference type="NCBI Taxonomy" id="1612149"/>
    <lineage>
        <taxon>Bacteria</taxon>
        <taxon>Pseudomonadati</taxon>
        <taxon>Bacteroidota</taxon>
        <taxon>Flavobacteriia</taxon>
        <taxon>Flavobacteriales</taxon>
        <taxon>Weeksellaceae</taxon>
        <taxon>Chryseobacterium group</taxon>
        <taxon>Chryseobacterium</taxon>
    </lineage>
</organism>
<protein>
    <recommendedName>
        <fullName evidence="1">YdhG-like domain-containing protein</fullName>
    </recommendedName>
</protein>
<dbReference type="SUPFAM" id="SSF159888">
    <property type="entry name" value="YdhG-like"/>
    <property type="match status" value="1"/>
</dbReference>
<dbReference type="STRING" id="1612149.SAMN05216324_1197"/>
<reference evidence="3" key="1">
    <citation type="submission" date="2016-10" db="EMBL/GenBank/DDBJ databases">
        <authorList>
            <person name="Varghese N."/>
            <person name="Submissions S."/>
        </authorList>
    </citation>
    <scope>NUCLEOTIDE SEQUENCE [LARGE SCALE GENOMIC DNA]</scope>
    <source>
        <strain evidence="3">SUR2</strain>
    </source>
</reference>
<dbReference type="Pfam" id="PF08818">
    <property type="entry name" value="DUF1801"/>
    <property type="match status" value="1"/>
</dbReference>
<gene>
    <name evidence="2" type="ORF">SAMN05216324_1197</name>
</gene>
<dbReference type="InterPro" id="IPR014922">
    <property type="entry name" value="YdhG-like"/>
</dbReference>
<sequence length="146" mass="16802">MAKANKTTETTVNATDFINSFVEKEEKKADSFQLIKLMSEWSGFEPKMWGPTIIGFGSYHYKYASGHEGDMPLIGFSPRKAEFSLYVYSPTEENKHLLDDFGKFKMGKACIYVKKLSDINIDVLEKMCKETIEYLNKNHECACREK</sequence>
<dbReference type="OrthoDB" id="5951444at2"/>
<dbReference type="RefSeq" id="WP_072412143.1">
    <property type="nucleotide sequence ID" value="NZ_FPKW01000019.1"/>
</dbReference>
<dbReference type="EMBL" id="FPKW01000019">
    <property type="protein sequence ID" value="SFZ96368.1"/>
    <property type="molecule type" value="Genomic_DNA"/>
</dbReference>
<dbReference type="AlphaFoldDB" id="A0A1K2IW18"/>
<accession>A0A1K2IW18</accession>
<evidence type="ECO:0000259" key="1">
    <source>
        <dbReference type="Pfam" id="PF08818"/>
    </source>
</evidence>